<feature type="region of interest" description="Disordered" evidence="1">
    <location>
        <begin position="1"/>
        <end position="31"/>
    </location>
</feature>
<evidence type="ECO:0000313" key="3">
    <source>
        <dbReference type="Proteomes" id="UP000241222"/>
    </source>
</evidence>
<keyword evidence="3" id="KW-1185">Reference proteome</keyword>
<organism evidence="2 3">
    <name type="scientific">Photobacterium lutimaris</name>
    <dbReference type="NCBI Taxonomy" id="388278"/>
    <lineage>
        <taxon>Bacteria</taxon>
        <taxon>Pseudomonadati</taxon>
        <taxon>Pseudomonadota</taxon>
        <taxon>Gammaproteobacteria</taxon>
        <taxon>Vibrionales</taxon>
        <taxon>Vibrionaceae</taxon>
        <taxon>Photobacterium</taxon>
    </lineage>
</organism>
<dbReference type="EMBL" id="PYMH01000013">
    <property type="protein sequence ID" value="PSU31667.1"/>
    <property type="molecule type" value="Genomic_DNA"/>
</dbReference>
<evidence type="ECO:0000313" key="2">
    <source>
        <dbReference type="EMBL" id="PSU31667.1"/>
    </source>
</evidence>
<sequence length="208" mass="23703">MSAAEFRQLQQAPQSEITQTPTKTQKKRKSKAGGCVTDSLWHSKFTKELSRLHKTPDLISKDKEYFYQVKFLEVVSINNPSLEKLTNASPNGGRRVGAEGFRMVAAGLCKGFPDLQFCVPRLHYHGLFIEMKKMVEDYRSLNAALKEVSYDQHQCRLALLEQGYLAVVAYGFTEALEVFNAYISNGELPDHIINRWHAYDIENLAKRT</sequence>
<protein>
    <recommendedName>
        <fullName evidence="4">VRR-NUC domain-containing protein</fullName>
    </recommendedName>
</protein>
<comment type="caution">
    <text evidence="2">The sequence shown here is derived from an EMBL/GenBank/DDBJ whole genome shotgun (WGS) entry which is preliminary data.</text>
</comment>
<reference evidence="2 3" key="1">
    <citation type="submission" date="2018-03" db="EMBL/GenBank/DDBJ databases">
        <title>Whole genome sequencing of Histamine producing bacteria.</title>
        <authorList>
            <person name="Butler K."/>
        </authorList>
    </citation>
    <scope>NUCLEOTIDE SEQUENCE [LARGE SCALE GENOMIC DNA]</scope>
    <source>
        <strain evidence="2 3">JCM 13586</strain>
    </source>
</reference>
<accession>A0A2T3ITI0</accession>
<dbReference type="InterPro" id="IPR011856">
    <property type="entry name" value="tRNA_endonuc-like_dom_sf"/>
</dbReference>
<name>A0A2T3ITI0_9GAMM</name>
<gene>
    <name evidence="2" type="ORF">C9I99_20995</name>
</gene>
<evidence type="ECO:0008006" key="4">
    <source>
        <dbReference type="Google" id="ProtNLM"/>
    </source>
</evidence>
<dbReference type="Gene3D" id="3.40.1350.10">
    <property type="match status" value="1"/>
</dbReference>
<dbReference type="AlphaFoldDB" id="A0A2T3ITI0"/>
<feature type="compositionally biased region" description="Polar residues" evidence="1">
    <location>
        <begin position="8"/>
        <end position="17"/>
    </location>
</feature>
<dbReference type="Proteomes" id="UP000241222">
    <property type="component" value="Unassembled WGS sequence"/>
</dbReference>
<dbReference type="GO" id="GO:0003676">
    <property type="term" value="F:nucleic acid binding"/>
    <property type="evidence" value="ECO:0007669"/>
    <property type="project" value="InterPro"/>
</dbReference>
<proteinExistence type="predicted"/>
<evidence type="ECO:0000256" key="1">
    <source>
        <dbReference type="SAM" id="MobiDB-lite"/>
    </source>
</evidence>